<proteinExistence type="predicted"/>
<dbReference type="InterPro" id="IPR052895">
    <property type="entry name" value="HetReg/Transcr_Mod"/>
</dbReference>
<dbReference type="EMBL" id="MU006781">
    <property type="protein sequence ID" value="KAF2642310.1"/>
    <property type="molecule type" value="Genomic_DNA"/>
</dbReference>
<evidence type="ECO:0000259" key="1">
    <source>
        <dbReference type="Pfam" id="PF06985"/>
    </source>
</evidence>
<dbReference type="AlphaFoldDB" id="A0A6A6S404"/>
<feature type="non-terminal residue" evidence="2">
    <location>
        <position position="95"/>
    </location>
</feature>
<organism evidence="2 3">
    <name type="scientific">Massarina eburnea CBS 473.64</name>
    <dbReference type="NCBI Taxonomy" id="1395130"/>
    <lineage>
        <taxon>Eukaryota</taxon>
        <taxon>Fungi</taxon>
        <taxon>Dikarya</taxon>
        <taxon>Ascomycota</taxon>
        <taxon>Pezizomycotina</taxon>
        <taxon>Dothideomycetes</taxon>
        <taxon>Pleosporomycetidae</taxon>
        <taxon>Pleosporales</taxon>
        <taxon>Massarineae</taxon>
        <taxon>Massarinaceae</taxon>
        <taxon>Massarina</taxon>
    </lineage>
</organism>
<evidence type="ECO:0000313" key="3">
    <source>
        <dbReference type="Proteomes" id="UP000799753"/>
    </source>
</evidence>
<evidence type="ECO:0000313" key="2">
    <source>
        <dbReference type="EMBL" id="KAF2642310.1"/>
    </source>
</evidence>
<protein>
    <recommendedName>
        <fullName evidence="1">Heterokaryon incompatibility domain-containing protein</fullName>
    </recommendedName>
</protein>
<keyword evidence="3" id="KW-1185">Reference proteome</keyword>
<name>A0A6A6S404_9PLEO</name>
<dbReference type="InterPro" id="IPR010730">
    <property type="entry name" value="HET"/>
</dbReference>
<dbReference type="Proteomes" id="UP000799753">
    <property type="component" value="Unassembled WGS sequence"/>
</dbReference>
<gene>
    <name evidence="2" type="ORF">P280DRAFT_367219</name>
</gene>
<dbReference type="PANTHER" id="PTHR24148:SF64">
    <property type="entry name" value="HETEROKARYON INCOMPATIBILITY DOMAIN-CONTAINING PROTEIN"/>
    <property type="match status" value="1"/>
</dbReference>
<feature type="non-terminal residue" evidence="2">
    <location>
        <position position="1"/>
    </location>
</feature>
<dbReference type="PANTHER" id="PTHR24148">
    <property type="entry name" value="ANKYRIN REPEAT DOMAIN-CONTAINING PROTEIN 39 HOMOLOG-RELATED"/>
    <property type="match status" value="1"/>
</dbReference>
<dbReference type="Pfam" id="PF06985">
    <property type="entry name" value="HET"/>
    <property type="match status" value="1"/>
</dbReference>
<sequence length="95" mass="11043">IHMTMKHVTLQEEPKFEALSYPWGIDKPENAILLDSLKELVRSLASAEVDHITSQTIWIDAVYIIQNDLDERSEQIKLMRKVYYQAEGVIVWLGE</sequence>
<accession>A0A6A6S404</accession>
<reference evidence="2" key="1">
    <citation type="journal article" date="2020" name="Stud. Mycol.">
        <title>101 Dothideomycetes genomes: a test case for predicting lifestyles and emergence of pathogens.</title>
        <authorList>
            <person name="Haridas S."/>
            <person name="Albert R."/>
            <person name="Binder M."/>
            <person name="Bloem J."/>
            <person name="Labutti K."/>
            <person name="Salamov A."/>
            <person name="Andreopoulos B."/>
            <person name="Baker S."/>
            <person name="Barry K."/>
            <person name="Bills G."/>
            <person name="Bluhm B."/>
            <person name="Cannon C."/>
            <person name="Castanera R."/>
            <person name="Culley D."/>
            <person name="Daum C."/>
            <person name="Ezra D."/>
            <person name="Gonzalez J."/>
            <person name="Henrissat B."/>
            <person name="Kuo A."/>
            <person name="Liang C."/>
            <person name="Lipzen A."/>
            <person name="Lutzoni F."/>
            <person name="Magnuson J."/>
            <person name="Mondo S."/>
            <person name="Nolan M."/>
            <person name="Ohm R."/>
            <person name="Pangilinan J."/>
            <person name="Park H.-J."/>
            <person name="Ramirez L."/>
            <person name="Alfaro M."/>
            <person name="Sun H."/>
            <person name="Tritt A."/>
            <person name="Yoshinaga Y."/>
            <person name="Zwiers L.-H."/>
            <person name="Turgeon B."/>
            <person name="Goodwin S."/>
            <person name="Spatafora J."/>
            <person name="Crous P."/>
            <person name="Grigoriev I."/>
        </authorList>
    </citation>
    <scope>NUCLEOTIDE SEQUENCE</scope>
    <source>
        <strain evidence="2">CBS 473.64</strain>
    </source>
</reference>
<dbReference type="OrthoDB" id="2157530at2759"/>
<feature type="domain" description="Heterokaryon incompatibility" evidence="1">
    <location>
        <begin position="16"/>
        <end position="95"/>
    </location>
</feature>